<dbReference type="InterPro" id="IPR052024">
    <property type="entry name" value="Methanogen_methyltrans"/>
</dbReference>
<dbReference type="Gene3D" id="3.20.20.210">
    <property type="match status" value="1"/>
</dbReference>
<dbReference type="PANTHER" id="PTHR47099:SF1">
    <property type="entry name" value="METHYLCOBAMIDE:COM METHYLTRANSFERASE MTBA"/>
    <property type="match status" value="1"/>
</dbReference>
<dbReference type="PANTHER" id="PTHR47099">
    <property type="entry name" value="METHYLCOBAMIDE:COM METHYLTRANSFERASE MTBA"/>
    <property type="match status" value="1"/>
</dbReference>
<gene>
    <name evidence="2" type="ORF">IAB71_06030</name>
</gene>
<protein>
    <recommendedName>
        <fullName evidence="1">Uroporphyrinogen decarboxylase (URO-D) domain-containing protein</fullName>
    </recommendedName>
</protein>
<evidence type="ECO:0000313" key="2">
    <source>
        <dbReference type="EMBL" id="HIV25331.1"/>
    </source>
</evidence>
<dbReference type="InterPro" id="IPR038071">
    <property type="entry name" value="UROD/MetE-like_sf"/>
</dbReference>
<sequence>MDEKKFAERMQRVEDAVQLKEPDRVPVCLLSSLLPFWLDGCTNKDAMYNYPRAAEAVVKFHERFPMLDTSAISALASGKAYELAKPQMVDWPGRPGTKVPDFSTYQVIEREVLKPEEYPEILADYTGFMLRKYIPRIFPGIKGLADIDINPSIILGTAPLASMLSDEALAAYKTLIQMAEEEKKCNAVKDELNAKITEMGFPPLITGAGEVPFDIIGDYFRGTMGMFDDLMEREDEIEELCQIFVDIQIRNFQYLKTVPLPVKRVFFPFHKGMDGFMSPDQYERLYWRPFRKIVDALIEMDVTPYLYTEGRYNTRLEQLQDLPKGKCMIHFENVDMRRAKKLLGDNSCIVGNFPMVLLDTGTPEQVEEKVKELLDICMPGGGYIFDCDGSVDMARPENLDAMFHALDKYGHY</sequence>
<comment type="caution">
    <text evidence="2">The sequence shown here is derived from an EMBL/GenBank/DDBJ whole genome shotgun (WGS) entry which is preliminary data.</text>
</comment>
<dbReference type="EMBL" id="DVOO01000016">
    <property type="protein sequence ID" value="HIV25331.1"/>
    <property type="molecule type" value="Genomic_DNA"/>
</dbReference>
<dbReference type="GO" id="GO:0006779">
    <property type="term" value="P:porphyrin-containing compound biosynthetic process"/>
    <property type="evidence" value="ECO:0007669"/>
    <property type="project" value="InterPro"/>
</dbReference>
<dbReference type="Pfam" id="PF01208">
    <property type="entry name" value="URO-D"/>
    <property type="match status" value="1"/>
</dbReference>
<dbReference type="InterPro" id="IPR000257">
    <property type="entry name" value="Uroporphyrinogen_deCOase"/>
</dbReference>
<evidence type="ECO:0000259" key="1">
    <source>
        <dbReference type="Pfam" id="PF01208"/>
    </source>
</evidence>
<dbReference type="GO" id="GO:0004853">
    <property type="term" value="F:uroporphyrinogen decarboxylase activity"/>
    <property type="evidence" value="ECO:0007669"/>
    <property type="project" value="InterPro"/>
</dbReference>
<organism evidence="2 3">
    <name type="scientific">Candidatus Scatomonas pullistercoris</name>
    <dbReference type="NCBI Taxonomy" id="2840920"/>
    <lineage>
        <taxon>Bacteria</taxon>
        <taxon>Bacillati</taxon>
        <taxon>Bacillota</taxon>
        <taxon>Clostridia</taxon>
        <taxon>Lachnospirales</taxon>
        <taxon>Lachnospiraceae</taxon>
        <taxon>Lachnospiraceae incertae sedis</taxon>
        <taxon>Candidatus Scatomonas</taxon>
    </lineage>
</organism>
<feature type="domain" description="Uroporphyrinogen decarboxylase (URO-D)" evidence="1">
    <location>
        <begin position="187"/>
        <end position="409"/>
    </location>
</feature>
<proteinExistence type="predicted"/>
<dbReference type="Proteomes" id="UP000824169">
    <property type="component" value="Unassembled WGS sequence"/>
</dbReference>
<dbReference type="AlphaFoldDB" id="A0A9D1TA91"/>
<name>A0A9D1TA91_9FIRM</name>
<dbReference type="SUPFAM" id="SSF51726">
    <property type="entry name" value="UROD/MetE-like"/>
    <property type="match status" value="1"/>
</dbReference>
<reference evidence="2" key="1">
    <citation type="submission" date="2020-10" db="EMBL/GenBank/DDBJ databases">
        <authorList>
            <person name="Gilroy R."/>
        </authorList>
    </citation>
    <scope>NUCLEOTIDE SEQUENCE</scope>
    <source>
        <strain evidence="2">CHK188-20938</strain>
    </source>
</reference>
<accession>A0A9D1TA91</accession>
<evidence type="ECO:0000313" key="3">
    <source>
        <dbReference type="Proteomes" id="UP000824169"/>
    </source>
</evidence>
<reference evidence="2" key="2">
    <citation type="journal article" date="2021" name="PeerJ">
        <title>Extensive microbial diversity within the chicken gut microbiome revealed by metagenomics and culture.</title>
        <authorList>
            <person name="Gilroy R."/>
            <person name="Ravi A."/>
            <person name="Getino M."/>
            <person name="Pursley I."/>
            <person name="Horton D.L."/>
            <person name="Alikhan N.F."/>
            <person name="Baker D."/>
            <person name="Gharbi K."/>
            <person name="Hall N."/>
            <person name="Watson M."/>
            <person name="Adriaenssens E.M."/>
            <person name="Foster-Nyarko E."/>
            <person name="Jarju S."/>
            <person name="Secka A."/>
            <person name="Antonio M."/>
            <person name="Oren A."/>
            <person name="Chaudhuri R.R."/>
            <person name="La Ragione R."/>
            <person name="Hildebrand F."/>
            <person name="Pallen M.J."/>
        </authorList>
    </citation>
    <scope>NUCLEOTIDE SEQUENCE</scope>
    <source>
        <strain evidence="2">CHK188-20938</strain>
    </source>
</reference>